<protein>
    <submittedName>
        <fullName evidence="2">VWA domain-containing protein</fullName>
    </submittedName>
</protein>
<comment type="caution">
    <text evidence="2">The sequence shown here is derived from an EMBL/GenBank/DDBJ whole genome shotgun (WGS) entry which is preliminary data.</text>
</comment>
<feature type="compositionally biased region" description="Acidic residues" evidence="1">
    <location>
        <begin position="92"/>
        <end position="113"/>
    </location>
</feature>
<sequence>MIASPLPRAMEPFLEFAVALRRAGFAAAPEQSETFIASVGLLGPRALDDVRLAAHAVFGPGPDRRTEFDAVFDTVFLGRSFAAPAGGRPEDMPDAFDGGDFDLMPEADEEDPSGADATPAERLYQRQLAAGDEDTALRAFARQAPNALPRRVSRRTRGGKGRLPDARRTFREMLRRDGEIIALPTRTRRHRQRRVLILVDVSGSMKAGTEGSLRLAHALVQAGERVEAFTLGTRLTRVTRALRHRNRDQALQLASGLVADWDGGTRLGEALAVFLSVPRFASFARGALVVIVSDGLERGGPEVLHAAMTKLRGLAWSVLWLSPLAGDPAYRPETEAMTAILPLIDRLGDGSSPQSIAQEVLHFSKGARA</sequence>
<dbReference type="RefSeq" id="WP_271091578.1">
    <property type="nucleotide sequence ID" value="NZ_JAPJZH010000015.1"/>
</dbReference>
<evidence type="ECO:0000313" key="3">
    <source>
        <dbReference type="Proteomes" id="UP001148313"/>
    </source>
</evidence>
<proteinExistence type="predicted"/>
<dbReference type="Gene3D" id="3.40.50.410">
    <property type="entry name" value="von Willebrand factor, type A domain"/>
    <property type="match status" value="1"/>
</dbReference>
<dbReference type="PIRSF" id="PIRSF010256">
    <property type="entry name" value="CoxE_vWa"/>
    <property type="match status" value="1"/>
</dbReference>
<accession>A0ABT4VSS9</accession>
<evidence type="ECO:0000313" key="2">
    <source>
        <dbReference type="EMBL" id="MDA4847739.1"/>
    </source>
</evidence>
<dbReference type="CDD" id="cd00198">
    <property type="entry name" value="vWFA"/>
    <property type="match status" value="1"/>
</dbReference>
<dbReference type="PANTHER" id="PTHR39338:SF6">
    <property type="entry name" value="BLL5662 PROTEIN"/>
    <property type="match status" value="1"/>
</dbReference>
<gene>
    <name evidence="2" type="ORF">OOZ53_20430</name>
</gene>
<dbReference type="InterPro" id="IPR036465">
    <property type="entry name" value="vWFA_dom_sf"/>
</dbReference>
<organism evidence="2 3">
    <name type="scientific">Hoeflea poritis</name>
    <dbReference type="NCBI Taxonomy" id="2993659"/>
    <lineage>
        <taxon>Bacteria</taxon>
        <taxon>Pseudomonadati</taxon>
        <taxon>Pseudomonadota</taxon>
        <taxon>Alphaproteobacteria</taxon>
        <taxon>Hyphomicrobiales</taxon>
        <taxon>Rhizobiaceae</taxon>
        <taxon>Hoeflea</taxon>
    </lineage>
</organism>
<dbReference type="Pfam" id="PF05762">
    <property type="entry name" value="VWA_CoxE"/>
    <property type="match status" value="1"/>
</dbReference>
<keyword evidence="3" id="KW-1185">Reference proteome</keyword>
<dbReference type="InterPro" id="IPR008912">
    <property type="entry name" value="Uncharacterised_CoxE"/>
</dbReference>
<dbReference type="InterPro" id="IPR011195">
    <property type="entry name" value="UCP010256"/>
</dbReference>
<dbReference type="EMBL" id="JAPJZH010000015">
    <property type="protein sequence ID" value="MDA4847739.1"/>
    <property type="molecule type" value="Genomic_DNA"/>
</dbReference>
<name>A0ABT4VSS9_9HYPH</name>
<evidence type="ECO:0000256" key="1">
    <source>
        <dbReference type="SAM" id="MobiDB-lite"/>
    </source>
</evidence>
<dbReference type="Proteomes" id="UP001148313">
    <property type="component" value="Unassembled WGS sequence"/>
</dbReference>
<reference evidence="2" key="1">
    <citation type="submission" date="2022-11" db="EMBL/GenBank/DDBJ databases">
        <title>Hoeflea poritis sp. nov., isolated from scleractinian coral Porites lutea.</title>
        <authorList>
            <person name="Zhang G."/>
            <person name="Wei Q."/>
            <person name="Cai L."/>
        </authorList>
    </citation>
    <scope>NUCLEOTIDE SEQUENCE</scope>
    <source>
        <strain evidence="2">E7-10</strain>
    </source>
</reference>
<dbReference type="SUPFAM" id="SSF53300">
    <property type="entry name" value="vWA-like"/>
    <property type="match status" value="1"/>
</dbReference>
<feature type="region of interest" description="Disordered" evidence="1">
    <location>
        <begin position="83"/>
        <end position="117"/>
    </location>
</feature>
<dbReference type="PANTHER" id="PTHR39338">
    <property type="entry name" value="BLL5662 PROTEIN-RELATED"/>
    <property type="match status" value="1"/>
</dbReference>